<dbReference type="Proteomes" id="UP000006764">
    <property type="component" value="Chromosome"/>
</dbReference>
<evidence type="ECO:0000256" key="1">
    <source>
        <dbReference type="SAM" id="MobiDB-lite"/>
    </source>
</evidence>
<sequence length="88" mass="9322">MPSCISVEVNGSRSPSYDCLSRMMAPQGDTASGSLPQFDSAAVINRGGNQLGLFNRAATQIRMGSNFGHSIYPNTPARTSPPNPLVPR</sequence>
<dbReference type="EMBL" id="CP004387">
    <property type="protein sequence ID" value="AJD50052.1"/>
    <property type="molecule type" value="Genomic_DNA"/>
</dbReference>
<name>A0A0B4XUX3_9GAMM</name>
<keyword evidence="3" id="KW-1185">Reference proteome</keyword>
<feature type="region of interest" description="Disordered" evidence="1">
    <location>
        <begin position="66"/>
        <end position="88"/>
    </location>
</feature>
<dbReference type="RefSeq" id="WP_008734536.1">
    <property type="nucleotide sequence ID" value="NZ_CP004387.1"/>
</dbReference>
<evidence type="ECO:0000313" key="3">
    <source>
        <dbReference type="Proteomes" id="UP000006764"/>
    </source>
</evidence>
<protein>
    <submittedName>
        <fullName evidence="2">Uncharacterized protein</fullName>
    </submittedName>
</protein>
<dbReference type="KEGG" id="apac:S7S_18200"/>
<accession>A0A0B4XUX3</accession>
<proteinExistence type="predicted"/>
<dbReference type="HOGENOM" id="CLU_2462264_0_0_6"/>
<evidence type="ECO:0000313" key="2">
    <source>
        <dbReference type="EMBL" id="AJD50052.1"/>
    </source>
</evidence>
<gene>
    <name evidence="2" type="ORF">S7S_18200</name>
</gene>
<reference evidence="2 3" key="1">
    <citation type="journal article" date="2012" name="J. Bacteriol.">
        <title>Genome sequence of an alkane-degrading bacterium, Alcanivorax pacificus type strain W11-5, isolated from deep sea sediment.</title>
        <authorList>
            <person name="Lai Q."/>
            <person name="Shao Z."/>
        </authorList>
    </citation>
    <scope>NUCLEOTIDE SEQUENCE [LARGE SCALE GENOMIC DNA]</scope>
    <source>
        <strain evidence="2 3">W11-5</strain>
    </source>
</reference>
<organism evidence="2 3">
    <name type="scientific">Isoalcanivorax pacificus W11-5</name>
    <dbReference type="NCBI Taxonomy" id="391936"/>
    <lineage>
        <taxon>Bacteria</taxon>
        <taxon>Pseudomonadati</taxon>
        <taxon>Pseudomonadota</taxon>
        <taxon>Gammaproteobacteria</taxon>
        <taxon>Oceanospirillales</taxon>
        <taxon>Alcanivoracaceae</taxon>
        <taxon>Isoalcanivorax</taxon>
    </lineage>
</organism>
<dbReference type="OrthoDB" id="6025249at2"/>
<feature type="compositionally biased region" description="Pro residues" evidence="1">
    <location>
        <begin position="79"/>
        <end position="88"/>
    </location>
</feature>
<dbReference type="AlphaFoldDB" id="A0A0B4XUX3"/>